<dbReference type="PANTHER" id="PTHR11764:SF55">
    <property type="entry name" value="TERPENE CYCLASE_MUTASE FAMILY MEMBER"/>
    <property type="match status" value="1"/>
</dbReference>
<evidence type="ECO:0000313" key="3">
    <source>
        <dbReference type="EMBL" id="EEF42643.1"/>
    </source>
</evidence>
<protein>
    <submittedName>
        <fullName evidence="3">Cycloartenol synthase, putative</fullName>
        <ecNumber evidence="3">5.4.99.8</ecNumber>
    </submittedName>
</protein>
<dbReference type="InterPro" id="IPR018333">
    <property type="entry name" value="Squalene_cyclase"/>
</dbReference>
<accession>B9S101</accession>
<dbReference type="InParanoid" id="B9S101"/>
<dbReference type="AlphaFoldDB" id="B9S101"/>
<evidence type="ECO:0000256" key="1">
    <source>
        <dbReference type="ARBA" id="ARBA00022737"/>
    </source>
</evidence>
<dbReference type="Gene3D" id="1.50.10.20">
    <property type="match status" value="2"/>
</dbReference>
<organism evidence="3 4">
    <name type="scientific">Ricinus communis</name>
    <name type="common">Castor bean</name>
    <dbReference type="NCBI Taxonomy" id="3988"/>
    <lineage>
        <taxon>Eukaryota</taxon>
        <taxon>Viridiplantae</taxon>
        <taxon>Streptophyta</taxon>
        <taxon>Embryophyta</taxon>
        <taxon>Tracheophyta</taxon>
        <taxon>Spermatophyta</taxon>
        <taxon>Magnoliopsida</taxon>
        <taxon>eudicotyledons</taxon>
        <taxon>Gunneridae</taxon>
        <taxon>Pentapetalae</taxon>
        <taxon>rosids</taxon>
        <taxon>fabids</taxon>
        <taxon>Malpighiales</taxon>
        <taxon>Euphorbiaceae</taxon>
        <taxon>Acalyphoideae</taxon>
        <taxon>Acalypheae</taxon>
        <taxon>Ricinus</taxon>
    </lineage>
</organism>
<keyword evidence="1" id="KW-0677">Repeat</keyword>
<proteinExistence type="predicted"/>
<dbReference type="EMBL" id="EQ973842">
    <property type="protein sequence ID" value="EEF42643.1"/>
    <property type="molecule type" value="Genomic_DNA"/>
</dbReference>
<dbReference type="EC" id="5.4.99.8" evidence="3"/>
<reference evidence="4" key="1">
    <citation type="journal article" date="2010" name="Nat. Biotechnol.">
        <title>Draft genome sequence of the oilseed species Ricinus communis.</title>
        <authorList>
            <person name="Chan A.P."/>
            <person name="Crabtree J."/>
            <person name="Zhao Q."/>
            <person name="Lorenzi H."/>
            <person name="Orvis J."/>
            <person name="Puiu D."/>
            <person name="Melake-Berhan A."/>
            <person name="Jones K.M."/>
            <person name="Redman J."/>
            <person name="Chen G."/>
            <person name="Cahoon E.B."/>
            <person name="Gedil M."/>
            <person name="Stanke M."/>
            <person name="Haas B.J."/>
            <person name="Wortman J.R."/>
            <person name="Fraser-Liggett C.M."/>
            <person name="Ravel J."/>
            <person name="Rabinowicz P.D."/>
        </authorList>
    </citation>
    <scope>NUCLEOTIDE SEQUENCE [LARGE SCALE GENOMIC DNA]</scope>
    <source>
        <strain evidence="4">cv. Hale</strain>
    </source>
</reference>
<feature type="domain" description="Squalene cyclase C-terminal" evidence="2">
    <location>
        <begin position="293"/>
        <end position="389"/>
    </location>
</feature>
<dbReference type="Proteomes" id="UP000008311">
    <property type="component" value="Unassembled WGS sequence"/>
</dbReference>
<evidence type="ECO:0000259" key="2">
    <source>
        <dbReference type="Pfam" id="PF13243"/>
    </source>
</evidence>
<dbReference type="Pfam" id="PF13243">
    <property type="entry name" value="SQHop_cyclase_C"/>
    <property type="match status" value="1"/>
</dbReference>
<dbReference type="InterPro" id="IPR008930">
    <property type="entry name" value="Terpenoid_cyclase/PrenylTrfase"/>
</dbReference>
<dbReference type="GO" id="GO:0005811">
    <property type="term" value="C:lipid droplet"/>
    <property type="evidence" value="ECO:0007669"/>
    <property type="project" value="InterPro"/>
</dbReference>
<dbReference type="SUPFAM" id="SSF48239">
    <property type="entry name" value="Terpenoid cyclases/Protein prenyltransferases"/>
    <property type="match status" value="2"/>
</dbReference>
<dbReference type="PANTHER" id="PTHR11764">
    <property type="entry name" value="TERPENE CYCLASE/MUTASE FAMILY MEMBER"/>
    <property type="match status" value="1"/>
</dbReference>
<dbReference type="STRING" id="3988.B9S101"/>
<name>B9S101_RICCO</name>
<dbReference type="InterPro" id="IPR032696">
    <property type="entry name" value="SQ_cyclase_C"/>
</dbReference>
<keyword evidence="3" id="KW-0413">Isomerase</keyword>
<dbReference type="GO" id="GO:0016871">
    <property type="term" value="F:cycloartenol synthase activity"/>
    <property type="evidence" value="ECO:0007669"/>
    <property type="project" value="UniProtKB-EC"/>
</dbReference>
<dbReference type="GO" id="GO:0016104">
    <property type="term" value="P:triterpenoid biosynthetic process"/>
    <property type="evidence" value="ECO:0007669"/>
    <property type="project" value="InterPro"/>
</dbReference>
<keyword evidence="4" id="KW-1185">Reference proteome</keyword>
<sequence length="397" mass="45775">MMQGDLYIPRSLIHKLIWDGLYYVGEALVKHWPFARLREKALDKAMRLIRYEDDNSRYMTHACMEKVRIRDQLCLEALAIATASLQPHHLITSFLILTSPFLYMVAYWAEDPTQEAFKLHLPRIPDYYGTWAASCGMLFFPQAIIASNLTNEYGSTLRKAHEFIKQSQMLENLSGEFKNMYRYICKGAWPLSEKDQGWQVSDCTAEAMKVLLLQSQMPPEIAGDRIEAQRLYDAVDFLLTLQSKKGGFSIWEPATSHPWLEIWLLQERHIATGKQYAKLVIFCFPNSLNQEAVGESCLSCRNLEYTPLEGNRSHLVQTAWAMMGLIHAGQVERDPAPLHNAARFFINSQLETGEFPQQEISGASLRTCMLHYASYRNIFPLWALGLYRKYVFPQQKI</sequence>
<gene>
    <name evidence="3" type="ORF">RCOM_0632310</name>
</gene>
<evidence type="ECO:0000313" key="4">
    <source>
        <dbReference type="Proteomes" id="UP000008311"/>
    </source>
</evidence>
<dbReference type="eggNOG" id="KOG0497">
    <property type="taxonomic scope" value="Eukaryota"/>
</dbReference>